<name>A0A127QBB7_9BURK</name>
<dbReference type="KEGG" id="cpra:CPter91_4606"/>
<evidence type="ECO:0000313" key="2">
    <source>
        <dbReference type="Proteomes" id="UP000074561"/>
    </source>
</evidence>
<protein>
    <submittedName>
        <fullName evidence="1">Uncharacterized protein</fullName>
    </submittedName>
</protein>
<organism evidence="1 2">
    <name type="scientific">Collimonas pratensis</name>
    <dbReference type="NCBI Taxonomy" id="279113"/>
    <lineage>
        <taxon>Bacteria</taxon>
        <taxon>Pseudomonadati</taxon>
        <taxon>Pseudomonadota</taxon>
        <taxon>Betaproteobacteria</taxon>
        <taxon>Burkholderiales</taxon>
        <taxon>Oxalobacteraceae</taxon>
        <taxon>Collimonas</taxon>
    </lineage>
</organism>
<dbReference type="PATRIC" id="fig|279113.9.peg.4567"/>
<dbReference type="EMBL" id="CP013234">
    <property type="protein sequence ID" value="AMP06912.1"/>
    <property type="molecule type" value="Genomic_DNA"/>
</dbReference>
<sequence>MKSKLLVHVPTNRRKLDENPASAGFFFVMTTRNPMALR</sequence>
<reference evidence="1 2" key="1">
    <citation type="submission" date="2015-11" db="EMBL/GenBank/DDBJ databases">
        <title>Exploring the genomic traits of fungus-feeding bacterial genus Collimonas.</title>
        <authorList>
            <person name="Song C."/>
            <person name="Schmidt R."/>
            <person name="de Jager V."/>
            <person name="Krzyzanowska D."/>
            <person name="Jongedijk E."/>
            <person name="Cankar K."/>
            <person name="Beekwilder J."/>
            <person name="van Veen A."/>
            <person name="de Boer W."/>
            <person name="van Veen J.A."/>
            <person name="Garbeva P."/>
        </authorList>
    </citation>
    <scope>NUCLEOTIDE SEQUENCE [LARGE SCALE GENOMIC DNA]</scope>
    <source>
        <strain evidence="1 2">Ter91</strain>
    </source>
</reference>
<dbReference type="Proteomes" id="UP000074561">
    <property type="component" value="Chromosome"/>
</dbReference>
<proteinExistence type="predicted"/>
<accession>A0A127QBB7</accession>
<gene>
    <name evidence="1" type="ORF">CPter91_4606</name>
</gene>
<dbReference type="AlphaFoldDB" id="A0A127QBB7"/>
<evidence type="ECO:0000313" key="1">
    <source>
        <dbReference type="EMBL" id="AMP06912.1"/>
    </source>
</evidence>